<evidence type="ECO:0000259" key="4">
    <source>
        <dbReference type="Pfam" id="PF25967"/>
    </source>
</evidence>
<comment type="caution">
    <text evidence="5">The sequence shown here is derived from an EMBL/GenBank/DDBJ whole genome shotgun (WGS) entry which is preliminary data.</text>
</comment>
<dbReference type="InterPro" id="IPR058627">
    <property type="entry name" value="MdtA-like_C"/>
</dbReference>
<sequence>MIRAIRRRGLAVAALLLPLIAITRLALAHEGEDHGDAPAPPASAAPRAEARSDLFEVVTVLGPDGRLWIYLDRFASTAPIDNASVQVNLDGRELTAERASEAVYVIADPAFAQPGTRDLVLTVTAGDDMDLLPVSLAVLASAVATAGSSGLRDRAMAALREPILWGLATGLLLIGFLIGRAAAPRPLPPEVEKNTPATIGIRLAAEAAPTKAATAPPAARRVRTSTMALALLLGAPFAAMAQPMDQPRRQPDGSVFVPKPTQRLLGVRTVLVDRTEAPVSVQLVGQVIPDPNASGRVQASEAGRIEPPEGGFPTLGQRVARGDVLGFVVPIMAAQDRVGVRANIAELDALIVIGEARVRRLTALTGTVAAREISDARADLEGLRQRRAANLPAVTGREPIVAPSAGLISVVRVAAGQVIQAQEPLFDIVDPGRLWVEAVAFDAAAVAEITGADAVTSGGQRLPLAFVGRGLSLRQQAVPLQFRITEAPAGLSVGTPVTVTVQTPRRAGGIVLPAAAVVRSADGPQVVFEMPGAERFVPRPVRVQPLDGRQVLVTAGLERGARVVTEAASLIAQVR</sequence>
<dbReference type="Proteomes" id="UP001138709">
    <property type="component" value="Unassembled WGS sequence"/>
</dbReference>
<evidence type="ECO:0000256" key="1">
    <source>
        <dbReference type="ARBA" id="ARBA00022448"/>
    </source>
</evidence>
<evidence type="ECO:0000256" key="2">
    <source>
        <dbReference type="SAM" id="Phobius"/>
    </source>
</evidence>
<evidence type="ECO:0000313" key="5">
    <source>
        <dbReference type="EMBL" id="MBR0683236.1"/>
    </source>
</evidence>
<keyword evidence="6" id="KW-1185">Reference proteome</keyword>
<dbReference type="PANTHER" id="PTHR30097:SF4">
    <property type="entry name" value="SLR6042 PROTEIN"/>
    <property type="match status" value="1"/>
</dbReference>
<reference evidence="5" key="2">
    <citation type="journal article" date="2021" name="Syst. Appl. Microbiol.">
        <title>Roseomonas hellenica sp. nov., isolated from roots of wild-growing Alkanna tinctoria.</title>
        <authorList>
            <person name="Rat A."/>
            <person name="Naranjo H.D."/>
            <person name="Lebbe L."/>
            <person name="Cnockaert M."/>
            <person name="Krigas N."/>
            <person name="Grigoriadou K."/>
            <person name="Maloupa E."/>
            <person name="Willems A."/>
        </authorList>
    </citation>
    <scope>NUCLEOTIDE SEQUENCE</scope>
    <source>
        <strain evidence="5">LMG 31228</strain>
    </source>
</reference>
<proteinExistence type="predicted"/>
<reference evidence="5" key="1">
    <citation type="submission" date="2020-01" db="EMBL/GenBank/DDBJ databases">
        <authorList>
            <person name="Rat A."/>
        </authorList>
    </citation>
    <scope>NUCLEOTIDE SEQUENCE</scope>
    <source>
        <strain evidence="5">LMG 31228</strain>
    </source>
</reference>
<dbReference type="GO" id="GO:0060003">
    <property type="term" value="P:copper ion export"/>
    <property type="evidence" value="ECO:0007669"/>
    <property type="project" value="TreeGrafter"/>
</dbReference>
<dbReference type="GO" id="GO:0030313">
    <property type="term" value="C:cell envelope"/>
    <property type="evidence" value="ECO:0007669"/>
    <property type="project" value="TreeGrafter"/>
</dbReference>
<keyword evidence="2" id="KW-0472">Membrane</keyword>
<feature type="transmembrane region" description="Helical" evidence="2">
    <location>
        <begin position="163"/>
        <end position="183"/>
    </location>
</feature>
<feature type="chain" id="PRO_5040755040" evidence="3">
    <location>
        <begin position="29"/>
        <end position="575"/>
    </location>
</feature>
<name>A0A9X9XHQ0_9PROT</name>
<dbReference type="RefSeq" id="WP_211848809.1">
    <property type="nucleotide sequence ID" value="NZ_JAAEDL010000029.1"/>
</dbReference>
<organism evidence="5 6">
    <name type="scientific">Neoroseomonas eburnea</name>
    <dbReference type="NCBI Taxonomy" id="1346889"/>
    <lineage>
        <taxon>Bacteria</taxon>
        <taxon>Pseudomonadati</taxon>
        <taxon>Pseudomonadota</taxon>
        <taxon>Alphaproteobacteria</taxon>
        <taxon>Acetobacterales</taxon>
        <taxon>Acetobacteraceae</taxon>
        <taxon>Neoroseomonas</taxon>
    </lineage>
</organism>
<dbReference type="InterPro" id="IPR051909">
    <property type="entry name" value="MFP_Cation_Efflux"/>
</dbReference>
<keyword evidence="2" id="KW-1133">Transmembrane helix</keyword>
<protein>
    <submittedName>
        <fullName evidence="5">HlyD family efflux transporter periplasmic adaptor subunit</fullName>
    </submittedName>
</protein>
<dbReference type="AlphaFoldDB" id="A0A9X9XHQ0"/>
<keyword evidence="3" id="KW-0732">Signal</keyword>
<dbReference type="PANTHER" id="PTHR30097">
    <property type="entry name" value="CATION EFFLUX SYSTEM PROTEIN CUSB"/>
    <property type="match status" value="1"/>
</dbReference>
<evidence type="ECO:0000256" key="3">
    <source>
        <dbReference type="SAM" id="SignalP"/>
    </source>
</evidence>
<feature type="domain" description="Multidrug resistance protein MdtA-like C-terminal permuted SH3" evidence="4">
    <location>
        <begin position="510"/>
        <end position="567"/>
    </location>
</feature>
<dbReference type="Gene3D" id="2.40.420.20">
    <property type="match status" value="1"/>
</dbReference>
<keyword evidence="1" id="KW-0813">Transport</keyword>
<keyword evidence="2" id="KW-0812">Transmembrane</keyword>
<gene>
    <name evidence="5" type="ORF">GXW74_22310</name>
</gene>
<dbReference type="EMBL" id="JAAEDL010000029">
    <property type="protein sequence ID" value="MBR0683236.1"/>
    <property type="molecule type" value="Genomic_DNA"/>
</dbReference>
<accession>A0A9X9XHQ0</accession>
<feature type="transmembrane region" description="Helical" evidence="2">
    <location>
        <begin position="131"/>
        <end position="151"/>
    </location>
</feature>
<feature type="signal peptide" evidence="3">
    <location>
        <begin position="1"/>
        <end position="28"/>
    </location>
</feature>
<dbReference type="Pfam" id="PF25967">
    <property type="entry name" value="RND-MFP_C"/>
    <property type="match status" value="1"/>
</dbReference>
<dbReference type="GO" id="GO:0015679">
    <property type="term" value="P:plasma membrane copper ion transport"/>
    <property type="evidence" value="ECO:0007669"/>
    <property type="project" value="TreeGrafter"/>
</dbReference>
<evidence type="ECO:0000313" key="6">
    <source>
        <dbReference type="Proteomes" id="UP001138709"/>
    </source>
</evidence>